<feature type="compositionally biased region" description="Basic and acidic residues" evidence="1">
    <location>
        <begin position="487"/>
        <end position="497"/>
    </location>
</feature>
<sequence length="535" mass="59599">MISQSRYKGFDEASEDIGEEKDRALELARGRSVAAGVRRFRFAFTCALIGQGSLSPPLLLVIAHTFLSGPVAVPTLQVAFVYVGQDRQRPEHCGSRLCLDRGALREEQGQEQDFILDHLELFRIKQTLNLHHSKDPVFIRRITAEMASLKTPAWKCLDCRRMVKGNDVFCPGCGQHWEVCMDRNFQDGRPLTPTRHTTYRGQAQDSNNWEWQRRPSQSPRQRQRPRSRRQHGYGQDSQSQPNQKGSGKGRGKGRGKHHHGGGKAQPAPTSNAHGLGTEGTAPLPPPPLPPQARPGDTPWTQLAPPFPSAGGAPVEAPALSEAEIKLQKVLGILKKNQSELPPEVSEVVKDTNLKEGHNKIQNMHDAVENLGDAQQAFEKACFTRAQNLASWRQFLHLSVQRWQEYTQHFLTQERHNLDQITAARDAVKNAQSIFKDMQEKGVITIEAEDDPAMMEEEPSATKTESSRRIQEGLEHMTASLENLANQADKEHAEEQQQKKRPRKEAPATEETVAPSSASGLLGSQAMEPFGRAHSG</sequence>
<comment type="caution">
    <text evidence="2">The sequence shown here is derived from an EMBL/GenBank/DDBJ whole genome shotgun (WGS) entry which is preliminary data.</text>
</comment>
<feature type="compositionally biased region" description="Acidic residues" evidence="1">
    <location>
        <begin position="447"/>
        <end position="458"/>
    </location>
</feature>
<dbReference type="EMBL" id="CAMXCT030000521">
    <property type="protein sequence ID" value="CAL4767211.1"/>
    <property type="molecule type" value="Genomic_DNA"/>
</dbReference>
<feature type="compositionally biased region" description="Basic residues" evidence="1">
    <location>
        <begin position="247"/>
        <end position="261"/>
    </location>
</feature>
<gene>
    <name evidence="2" type="ORF">C1SCF055_LOCUS7819</name>
</gene>
<reference evidence="2" key="1">
    <citation type="submission" date="2022-10" db="EMBL/GenBank/DDBJ databases">
        <authorList>
            <person name="Chen Y."/>
            <person name="Dougan E. K."/>
            <person name="Chan C."/>
            <person name="Rhodes N."/>
            <person name="Thang M."/>
        </authorList>
    </citation>
    <scope>NUCLEOTIDE SEQUENCE</scope>
</reference>
<reference evidence="3" key="2">
    <citation type="submission" date="2024-04" db="EMBL/GenBank/DDBJ databases">
        <authorList>
            <person name="Chen Y."/>
            <person name="Shah S."/>
            <person name="Dougan E. K."/>
            <person name="Thang M."/>
            <person name="Chan C."/>
        </authorList>
    </citation>
    <scope>NUCLEOTIDE SEQUENCE [LARGE SCALE GENOMIC DNA]</scope>
</reference>
<dbReference type="EMBL" id="CAMXCT010000521">
    <property type="protein sequence ID" value="CAI3979899.1"/>
    <property type="molecule type" value="Genomic_DNA"/>
</dbReference>
<feature type="compositionally biased region" description="Polar residues" evidence="1">
    <location>
        <begin position="194"/>
        <end position="210"/>
    </location>
</feature>
<organism evidence="2">
    <name type="scientific">Cladocopium goreaui</name>
    <dbReference type="NCBI Taxonomy" id="2562237"/>
    <lineage>
        <taxon>Eukaryota</taxon>
        <taxon>Sar</taxon>
        <taxon>Alveolata</taxon>
        <taxon>Dinophyceae</taxon>
        <taxon>Suessiales</taxon>
        <taxon>Symbiodiniaceae</taxon>
        <taxon>Cladocopium</taxon>
    </lineage>
</organism>
<evidence type="ECO:0000256" key="1">
    <source>
        <dbReference type="SAM" id="MobiDB-lite"/>
    </source>
</evidence>
<name>A0A9P1BUU8_9DINO</name>
<feature type="region of interest" description="Disordered" evidence="1">
    <location>
        <begin position="191"/>
        <end position="314"/>
    </location>
</feature>
<dbReference type="Proteomes" id="UP001152797">
    <property type="component" value="Unassembled WGS sequence"/>
</dbReference>
<dbReference type="AlphaFoldDB" id="A0A9P1BUU8"/>
<evidence type="ECO:0000313" key="3">
    <source>
        <dbReference type="EMBL" id="CAL1133274.1"/>
    </source>
</evidence>
<protein>
    <submittedName>
        <fullName evidence="2">Uncharacterized protein</fullName>
    </submittedName>
</protein>
<feature type="compositionally biased region" description="Basic and acidic residues" evidence="1">
    <location>
        <begin position="464"/>
        <end position="474"/>
    </location>
</feature>
<feature type="region of interest" description="Disordered" evidence="1">
    <location>
        <begin position="447"/>
        <end position="535"/>
    </location>
</feature>
<accession>A0A9P1BUU8</accession>
<evidence type="ECO:0000313" key="2">
    <source>
        <dbReference type="EMBL" id="CAI3979899.1"/>
    </source>
</evidence>
<dbReference type="EMBL" id="CAMXCT020000521">
    <property type="protein sequence ID" value="CAL1133274.1"/>
    <property type="molecule type" value="Genomic_DNA"/>
</dbReference>
<feature type="compositionally biased region" description="Basic residues" evidence="1">
    <location>
        <begin position="221"/>
        <end position="231"/>
    </location>
</feature>
<evidence type="ECO:0000313" key="4">
    <source>
        <dbReference type="Proteomes" id="UP001152797"/>
    </source>
</evidence>
<feature type="compositionally biased region" description="Pro residues" evidence="1">
    <location>
        <begin position="282"/>
        <end position="292"/>
    </location>
</feature>
<keyword evidence="4" id="KW-1185">Reference proteome</keyword>
<proteinExistence type="predicted"/>